<proteinExistence type="predicted"/>
<dbReference type="RefSeq" id="WP_169143045.1">
    <property type="nucleotide sequence ID" value="NZ_WTVS01000082.1"/>
</dbReference>
<evidence type="ECO:0000256" key="3">
    <source>
        <dbReference type="SAM" id="Phobius"/>
    </source>
</evidence>
<feature type="compositionally biased region" description="Basic and acidic residues" evidence="2">
    <location>
        <begin position="63"/>
        <end position="76"/>
    </location>
</feature>
<feature type="repeat" description="TPR" evidence="1">
    <location>
        <begin position="134"/>
        <end position="167"/>
    </location>
</feature>
<reference evidence="4 5" key="1">
    <citation type="submission" date="2019-12" db="EMBL/GenBank/DDBJ databases">
        <title>Comparative genomics gives insights into the taxonomy of the Azoarcus-Aromatoleum group and reveals separate origins of nif in the plant-associated Azoarcus and non-plant-associated Aromatoleum sub-groups.</title>
        <authorList>
            <person name="Lafos M."/>
            <person name="Maluk M."/>
            <person name="Batista M."/>
            <person name="Junghare M."/>
            <person name="Carmona M."/>
            <person name="Faoro H."/>
            <person name="Cruz L.M."/>
            <person name="Battistoni F."/>
            <person name="De Souza E."/>
            <person name="Pedrosa F."/>
            <person name="Chen W.-M."/>
            <person name="Poole P.S."/>
            <person name="Dixon R.A."/>
            <person name="James E.K."/>
        </authorList>
    </citation>
    <scope>NUCLEOTIDE SEQUENCE [LARGE SCALE GENOMIC DNA]</scope>
    <source>
        <strain evidence="4 5">T</strain>
    </source>
</reference>
<keyword evidence="1" id="KW-0802">TPR repeat</keyword>
<accession>A0ABX1NMD4</accession>
<comment type="caution">
    <text evidence="4">The sequence shown here is derived from an EMBL/GenBank/DDBJ whole genome shotgun (WGS) entry which is preliminary data.</text>
</comment>
<dbReference type="Proteomes" id="UP000634522">
    <property type="component" value="Unassembled WGS sequence"/>
</dbReference>
<protein>
    <recommendedName>
        <fullName evidence="6">Tetratricopeptide repeat protein</fullName>
    </recommendedName>
</protein>
<name>A0ABX1NMD4_9RHOO</name>
<keyword evidence="3" id="KW-0472">Membrane</keyword>
<dbReference type="EMBL" id="WTVS01000082">
    <property type="protein sequence ID" value="NMG00523.1"/>
    <property type="molecule type" value="Genomic_DNA"/>
</dbReference>
<evidence type="ECO:0008006" key="6">
    <source>
        <dbReference type="Google" id="ProtNLM"/>
    </source>
</evidence>
<evidence type="ECO:0000313" key="5">
    <source>
        <dbReference type="Proteomes" id="UP000634522"/>
    </source>
</evidence>
<keyword evidence="3" id="KW-0812">Transmembrane</keyword>
<keyword evidence="3" id="KW-1133">Transmembrane helix</keyword>
<evidence type="ECO:0000256" key="1">
    <source>
        <dbReference type="PROSITE-ProRule" id="PRU00339"/>
    </source>
</evidence>
<keyword evidence="5" id="KW-1185">Reference proteome</keyword>
<dbReference type="SMART" id="SM00028">
    <property type="entry name" value="TPR"/>
    <property type="match status" value="2"/>
</dbReference>
<dbReference type="InterPro" id="IPR011990">
    <property type="entry name" value="TPR-like_helical_dom_sf"/>
</dbReference>
<sequence length="281" mass="30702">MNDKRIEAPAAVRDYRRGAILAVPFSIALLATVVSLLPGRGVESASSHAQTSAFPSLAPHGPSEFRADETVPDRPAGHRLSVDPTQDRAGHLSEVRRVTLDALNDMARDLLKTGKADEAAQSLLKAMYLAPDDADAFQLMGDVMMQRQRFGEAREYYEAAIDRDRLRAEAYFGHATASEAMGDLESALGGMRSYLHVVSDKDPFRLKVAQARSAIWEWESRLGRGPWGPTQGIPPGFTAAELRRDGKGVGAKMPIPGTADENGVAKYEIKHADKIKMFDKE</sequence>
<feature type="repeat" description="TPR" evidence="1">
    <location>
        <begin position="100"/>
        <end position="133"/>
    </location>
</feature>
<dbReference type="PROSITE" id="PS50005">
    <property type="entry name" value="TPR"/>
    <property type="match status" value="2"/>
</dbReference>
<dbReference type="Pfam" id="PF13181">
    <property type="entry name" value="TPR_8"/>
    <property type="match status" value="1"/>
</dbReference>
<feature type="region of interest" description="Disordered" evidence="2">
    <location>
        <begin position="52"/>
        <end position="86"/>
    </location>
</feature>
<organism evidence="4 5">
    <name type="scientific">Aromatoleum toluolicum</name>
    <dbReference type="NCBI Taxonomy" id="90060"/>
    <lineage>
        <taxon>Bacteria</taxon>
        <taxon>Pseudomonadati</taxon>
        <taxon>Pseudomonadota</taxon>
        <taxon>Betaproteobacteria</taxon>
        <taxon>Rhodocyclales</taxon>
        <taxon>Rhodocyclaceae</taxon>
        <taxon>Aromatoleum</taxon>
    </lineage>
</organism>
<feature type="transmembrane region" description="Helical" evidence="3">
    <location>
        <begin position="20"/>
        <end position="38"/>
    </location>
</feature>
<dbReference type="Gene3D" id="1.25.40.10">
    <property type="entry name" value="Tetratricopeptide repeat domain"/>
    <property type="match status" value="1"/>
</dbReference>
<dbReference type="InterPro" id="IPR019734">
    <property type="entry name" value="TPR_rpt"/>
</dbReference>
<evidence type="ECO:0000313" key="4">
    <source>
        <dbReference type="EMBL" id="NMG00523.1"/>
    </source>
</evidence>
<evidence type="ECO:0000256" key="2">
    <source>
        <dbReference type="SAM" id="MobiDB-lite"/>
    </source>
</evidence>
<dbReference type="SUPFAM" id="SSF48452">
    <property type="entry name" value="TPR-like"/>
    <property type="match status" value="1"/>
</dbReference>
<gene>
    <name evidence="4" type="ORF">GPA27_24390</name>
</gene>